<gene>
    <name evidence="2" type="ORF">K0M31_004405</name>
</gene>
<feature type="compositionally biased region" description="Basic and acidic residues" evidence="1">
    <location>
        <begin position="1"/>
        <end position="14"/>
    </location>
</feature>
<evidence type="ECO:0000256" key="1">
    <source>
        <dbReference type="SAM" id="MobiDB-lite"/>
    </source>
</evidence>
<comment type="caution">
    <text evidence="2">The sequence shown here is derived from an EMBL/GenBank/DDBJ whole genome shotgun (WGS) entry which is preliminary data.</text>
</comment>
<sequence length="93" mass="10232">MRHDQRGGGGEGERGGSTAKYRKPKYQGKEGAGQGGGRRELRGRVVVKMKAPPFVAAPLVRGRRNRPIDSRYIPRRRHDSTRPTTTFATAGDS</sequence>
<name>A0AA40FWP4_9HYME</name>
<dbReference type="AlphaFoldDB" id="A0AA40FWP4"/>
<feature type="compositionally biased region" description="Polar residues" evidence="1">
    <location>
        <begin position="82"/>
        <end position="93"/>
    </location>
</feature>
<evidence type="ECO:0000313" key="2">
    <source>
        <dbReference type="EMBL" id="KAK1126782.1"/>
    </source>
</evidence>
<proteinExistence type="predicted"/>
<accession>A0AA40FWP4</accession>
<feature type="region of interest" description="Disordered" evidence="1">
    <location>
        <begin position="1"/>
        <end position="45"/>
    </location>
</feature>
<dbReference type="EMBL" id="JAHYIQ010000013">
    <property type="protein sequence ID" value="KAK1126782.1"/>
    <property type="molecule type" value="Genomic_DNA"/>
</dbReference>
<dbReference type="Proteomes" id="UP001177670">
    <property type="component" value="Unassembled WGS sequence"/>
</dbReference>
<keyword evidence="3" id="KW-1185">Reference proteome</keyword>
<evidence type="ECO:0000313" key="3">
    <source>
        <dbReference type="Proteomes" id="UP001177670"/>
    </source>
</evidence>
<reference evidence="2" key="1">
    <citation type="submission" date="2021-10" db="EMBL/GenBank/DDBJ databases">
        <title>Melipona bicolor Genome sequencing and assembly.</title>
        <authorList>
            <person name="Araujo N.S."/>
            <person name="Arias M.C."/>
        </authorList>
    </citation>
    <scope>NUCLEOTIDE SEQUENCE</scope>
    <source>
        <strain evidence="2">USP_2M_L1-L4_2017</strain>
        <tissue evidence="2">Whole body</tissue>
    </source>
</reference>
<protein>
    <submittedName>
        <fullName evidence="2">Uncharacterized protein</fullName>
    </submittedName>
</protein>
<feature type="region of interest" description="Disordered" evidence="1">
    <location>
        <begin position="62"/>
        <end position="93"/>
    </location>
</feature>
<organism evidence="2 3">
    <name type="scientific">Melipona bicolor</name>
    <dbReference type="NCBI Taxonomy" id="60889"/>
    <lineage>
        <taxon>Eukaryota</taxon>
        <taxon>Metazoa</taxon>
        <taxon>Ecdysozoa</taxon>
        <taxon>Arthropoda</taxon>
        <taxon>Hexapoda</taxon>
        <taxon>Insecta</taxon>
        <taxon>Pterygota</taxon>
        <taxon>Neoptera</taxon>
        <taxon>Endopterygota</taxon>
        <taxon>Hymenoptera</taxon>
        <taxon>Apocrita</taxon>
        <taxon>Aculeata</taxon>
        <taxon>Apoidea</taxon>
        <taxon>Anthophila</taxon>
        <taxon>Apidae</taxon>
        <taxon>Melipona</taxon>
    </lineage>
</organism>